<dbReference type="OrthoDB" id="7484722at2759"/>
<dbReference type="STRING" id="6669.E9GVZ4"/>
<dbReference type="KEGG" id="dpx:DAPPUDRAFT_107109"/>
<dbReference type="eggNOG" id="ENOG502SFUS">
    <property type="taxonomic scope" value="Eukaryota"/>
</dbReference>
<feature type="compositionally biased region" description="Basic residues" evidence="1">
    <location>
        <begin position="107"/>
        <end position="119"/>
    </location>
</feature>
<feature type="compositionally biased region" description="Low complexity" evidence="1">
    <location>
        <begin position="139"/>
        <end position="149"/>
    </location>
</feature>
<name>E9GVZ4_DAPPU</name>
<gene>
    <name evidence="2" type="ORF">DAPPUDRAFT_107109</name>
</gene>
<organism evidence="2 3">
    <name type="scientific">Daphnia pulex</name>
    <name type="common">Water flea</name>
    <dbReference type="NCBI Taxonomy" id="6669"/>
    <lineage>
        <taxon>Eukaryota</taxon>
        <taxon>Metazoa</taxon>
        <taxon>Ecdysozoa</taxon>
        <taxon>Arthropoda</taxon>
        <taxon>Crustacea</taxon>
        <taxon>Branchiopoda</taxon>
        <taxon>Diplostraca</taxon>
        <taxon>Cladocera</taxon>
        <taxon>Anomopoda</taxon>
        <taxon>Daphniidae</taxon>
        <taxon>Daphnia</taxon>
    </lineage>
</organism>
<keyword evidence="3" id="KW-1185">Reference proteome</keyword>
<feature type="compositionally biased region" description="Low complexity" evidence="1">
    <location>
        <begin position="33"/>
        <end position="47"/>
    </location>
</feature>
<sequence length="248" mass="26738">MPCDCGLQLRVIRAFKSTLEDLEEKRSEHSVHSLRSSRSQSGLRPLSDITYIDDDPLHRAAASQHHTPGEREPHDRSRPPIALTSDGVLAVAGGFGGGGSGGGGAGGHHHHHHGQRQQRHSSSAEHSNNNNRAVERKSASAGSGAVPSALTINGHHVTQPSSRSHSNTHPQFQTSSTLVNETTNSSYLTSMSPPQLLTPYQASSSTHYQLPPQMPPSNLLPVRYDVLDYDPLPNLPADLPRLVHETSI</sequence>
<evidence type="ECO:0000313" key="2">
    <source>
        <dbReference type="EMBL" id="EFX76260.1"/>
    </source>
</evidence>
<dbReference type="EMBL" id="GL732569">
    <property type="protein sequence ID" value="EFX76260.1"/>
    <property type="molecule type" value="Genomic_DNA"/>
</dbReference>
<feature type="region of interest" description="Disordered" evidence="1">
    <location>
        <begin position="23"/>
        <end position="193"/>
    </location>
</feature>
<accession>E9GVZ4</accession>
<feature type="compositionally biased region" description="Polar residues" evidence="1">
    <location>
        <begin position="156"/>
        <end position="193"/>
    </location>
</feature>
<evidence type="ECO:0000313" key="3">
    <source>
        <dbReference type="Proteomes" id="UP000000305"/>
    </source>
</evidence>
<feature type="compositionally biased region" description="Low complexity" evidence="1">
    <location>
        <begin position="120"/>
        <end position="132"/>
    </location>
</feature>
<protein>
    <submittedName>
        <fullName evidence="2">Uncharacterized protein</fullName>
    </submittedName>
</protein>
<proteinExistence type="predicted"/>
<dbReference type="Proteomes" id="UP000000305">
    <property type="component" value="Unassembled WGS sequence"/>
</dbReference>
<reference evidence="2 3" key="1">
    <citation type="journal article" date="2011" name="Science">
        <title>The ecoresponsive genome of Daphnia pulex.</title>
        <authorList>
            <person name="Colbourne J.K."/>
            <person name="Pfrender M.E."/>
            <person name="Gilbert D."/>
            <person name="Thomas W.K."/>
            <person name="Tucker A."/>
            <person name="Oakley T.H."/>
            <person name="Tokishita S."/>
            <person name="Aerts A."/>
            <person name="Arnold G.J."/>
            <person name="Basu M.K."/>
            <person name="Bauer D.J."/>
            <person name="Caceres C.E."/>
            <person name="Carmel L."/>
            <person name="Casola C."/>
            <person name="Choi J.H."/>
            <person name="Detter J.C."/>
            <person name="Dong Q."/>
            <person name="Dusheyko S."/>
            <person name="Eads B.D."/>
            <person name="Frohlich T."/>
            <person name="Geiler-Samerotte K.A."/>
            <person name="Gerlach D."/>
            <person name="Hatcher P."/>
            <person name="Jogdeo S."/>
            <person name="Krijgsveld J."/>
            <person name="Kriventseva E.V."/>
            <person name="Kultz D."/>
            <person name="Laforsch C."/>
            <person name="Lindquist E."/>
            <person name="Lopez J."/>
            <person name="Manak J.R."/>
            <person name="Muller J."/>
            <person name="Pangilinan J."/>
            <person name="Patwardhan R.P."/>
            <person name="Pitluck S."/>
            <person name="Pritham E.J."/>
            <person name="Rechtsteiner A."/>
            <person name="Rho M."/>
            <person name="Rogozin I.B."/>
            <person name="Sakarya O."/>
            <person name="Salamov A."/>
            <person name="Schaack S."/>
            <person name="Shapiro H."/>
            <person name="Shiga Y."/>
            <person name="Skalitzky C."/>
            <person name="Smith Z."/>
            <person name="Souvorov A."/>
            <person name="Sung W."/>
            <person name="Tang Z."/>
            <person name="Tsuchiya D."/>
            <person name="Tu H."/>
            <person name="Vos H."/>
            <person name="Wang M."/>
            <person name="Wolf Y.I."/>
            <person name="Yamagata H."/>
            <person name="Yamada T."/>
            <person name="Ye Y."/>
            <person name="Shaw J.R."/>
            <person name="Andrews J."/>
            <person name="Crease T.J."/>
            <person name="Tang H."/>
            <person name="Lucas S.M."/>
            <person name="Robertson H.M."/>
            <person name="Bork P."/>
            <person name="Koonin E.V."/>
            <person name="Zdobnov E.M."/>
            <person name="Grigoriev I.V."/>
            <person name="Lynch M."/>
            <person name="Boore J.L."/>
        </authorList>
    </citation>
    <scope>NUCLEOTIDE SEQUENCE [LARGE SCALE GENOMIC DNA]</scope>
</reference>
<feature type="compositionally biased region" description="Basic and acidic residues" evidence="1">
    <location>
        <begin position="67"/>
        <end position="78"/>
    </location>
</feature>
<dbReference type="HOGENOM" id="CLU_1121079_0_0_1"/>
<evidence type="ECO:0000256" key="1">
    <source>
        <dbReference type="SAM" id="MobiDB-lite"/>
    </source>
</evidence>
<dbReference type="InParanoid" id="E9GVZ4"/>
<feature type="compositionally biased region" description="Gly residues" evidence="1">
    <location>
        <begin position="93"/>
        <end position="106"/>
    </location>
</feature>
<dbReference type="AlphaFoldDB" id="E9GVZ4"/>